<organism evidence="1 2">
    <name type="scientific">Azospirillum lipoferum (strain 4B)</name>
    <dbReference type="NCBI Taxonomy" id="862719"/>
    <lineage>
        <taxon>Bacteria</taxon>
        <taxon>Pseudomonadati</taxon>
        <taxon>Pseudomonadota</taxon>
        <taxon>Alphaproteobacteria</taxon>
        <taxon>Rhodospirillales</taxon>
        <taxon>Azospirillaceae</taxon>
        <taxon>Azospirillum</taxon>
    </lineage>
</organism>
<proteinExistence type="predicted"/>
<name>G7Z3Z9_AZOL4</name>
<dbReference type="Proteomes" id="UP000005667">
    <property type="component" value="Chromosome"/>
</dbReference>
<dbReference type="STRING" id="862719.AZOLI_2942"/>
<gene>
    <name evidence="1" type="ordered locus">AZOLI_2942</name>
</gene>
<protein>
    <submittedName>
        <fullName evidence="1">Uncharacterized protein</fullName>
    </submittedName>
</protein>
<accession>G7Z3Z9</accession>
<evidence type="ECO:0000313" key="1">
    <source>
        <dbReference type="EMBL" id="CBS88115.1"/>
    </source>
</evidence>
<dbReference type="EMBL" id="FQ311868">
    <property type="protein sequence ID" value="CBS88115.1"/>
    <property type="molecule type" value="Genomic_DNA"/>
</dbReference>
<reference evidence="2" key="1">
    <citation type="journal article" date="2011" name="PLoS Genet.">
        <title>Azospirillum genomes reveal transition of bacteria from aquatic to terrestrial environments.</title>
        <authorList>
            <person name="Wisniewski-Dye F."/>
            <person name="Borziak K."/>
            <person name="Khalsa-Moyers G."/>
            <person name="Alexandre G."/>
            <person name="Sukharnikov L.O."/>
            <person name="Wuichet K."/>
            <person name="Hurst G.B."/>
            <person name="McDonald W.H."/>
            <person name="Robertson J.S."/>
            <person name="Barbe V."/>
            <person name="Calteau A."/>
            <person name="Rouy Z."/>
            <person name="Mangenot S."/>
            <person name="Prigent-Combaret C."/>
            <person name="Normand P."/>
            <person name="Boyer M."/>
            <person name="Siguier P."/>
            <person name="Dessaux Y."/>
            <person name="Elmerich C."/>
            <person name="Condemine G."/>
            <person name="Krishnen G."/>
            <person name="Kennedy I."/>
            <person name="Paterson A.H."/>
            <person name="Gonzalez V."/>
            <person name="Mavingui P."/>
            <person name="Zhulin I.B."/>
        </authorList>
    </citation>
    <scope>NUCLEOTIDE SEQUENCE [LARGE SCALE GENOMIC DNA]</scope>
    <source>
        <strain evidence="2">4B</strain>
    </source>
</reference>
<dbReference type="AlphaFoldDB" id="G7Z3Z9"/>
<sequence>MGGLRGGPTCGYTAPPLNGVSVGGAPGRRSPPRPGCGCFSRKAIACPKPCDRRAW</sequence>
<keyword evidence="2" id="KW-1185">Reference proteome</keyword>
<dbReference type="HOGENOM" id="CLU_3021923_0_0_5"/>
<evidence type="ECO:0000313" key="2">
    <source>
        <dbReference type="Proteomes" id="UP000005667"/>
    </source>
</evidence>
<dbReference type="KEGG" id="ali:AZOLI_2942"/>